<dbReference type="AlphaFoldDB" id="A0A6P2QRD6"/>
<dbReference type="EMBL" id="CABVPP010000070">
    <property type="protein sequence ID" value="VWC22285.1"/>
    <property type="molecule type" value="Genomic_DNA"/>
</dbReference>
<feature type="compositionally biased region" description="Basic and acidic residues" evidence="1">
    <location>
        <begin position="275"/>
        <end position="296"/>
    </location>
</feature>
<evidence type="ECO:0000256" key="1">
    <source>
        <dbReference type="SAM" id="MobiDB-lite"/>
    </source>
</evidence>
<feature type="region of interest" description="Disordered" evidence="1">
    <location>
        <begin position="311"/>
        <end position="383"/>
    </location>
</feature>
<feature type="compositionally biased region" description="Basic and acidic residues" evidence="1">
    <location>
        <begin position="245"/>
        <end position="260"/>
    </location>
</feature>
<sequence>MAALRAVDRHRAERFAQRGRNAGPVVAYLEFDRVGRVAVRDLRGERHAVCARPRRIVEQDRQDLPGRDRVVERDARRTRTEQFEPHVRMPQAPVLDERVEPVVHRLAARRRARAAAQARERRRAERHLFLEHLQVGLVAREPRIVARRVAQLLGKHRDRRQRRAHLVRNRRGLHAERDRPLVAQQPLLRFAERRIALAQRIRHARDEPRDQPDADHEVHPHPGAVVVEQVRRVVHVQRHRIEAERRIARDRERREPDHQVPRQHGRRDRQRRQVQRHERIGRAARQEQQRRQRAEVDPQLAQQLEVGLGPRAQHAHPGQPVENDFERDHHQHRRQRQMHAEISLHDADRHELADDREIAQPEQVTEVDAPGGGNSLHPASLPV</sequence>
<feature type="compositionally biased region" description="Basic and acidic residues" evidence="1">
    <location>
        <begin position="204"/>
        <end position="220"/>
    </location>
</feature>
<protein>
    <submittedName>
        <fullName evidence="2">Uncharacterized protein</fullName>
    </submittedName>
</protein>
<feature type="region of interest" description="Disordered" evidence="1">
    <location>
        <begin position="203"/>
        <end position="225"/>
    </location>
</feature>
<feature type="compositionally biased region" description="Basic residues" evidence="1">
    <location>
        <begin position="261"/>
        <end position="274"/>
    </location>
</feature>
<evidence type="ECO:0000313" key="2">
    <source>
        <dbReference type="EMBL" id="VWC22285.1"/>
    </source>
</evidence>
<proteinExistence type="predicted"/>
<reference evidence="2 3" key="1">
    <citation type="submission" date="2019-09" db="EMBL/GenBank/DDBJ databases">
        <authorList>
            <person name="Depoorter E."/>
        </authorList>
    </citation>
    <scope>NUCLEOTIDE SEQUENCE [LARGE SCALE GENOMIC DNA]</scope>
    <source>
        <strain evidence="2">LMG 26883</strain>
    </source>
</reference>
<feature type="region of interest" description="Disordered" evidence="1">
    <location>
        <begin position="245"/>
        <end position="297"/>
    </location>
</feature>
<gene>
    <name evidence="2" type="ORF">BPS26883_05938</name>
</gene>
<feature type="compositionally biased region" description="Basic and acidic residues" evidence="1">
    <location>
        <begin position="338"/>
        <end position="359"/>
    </location>
</feature>
<accession>A0A6P2QRD6</accession>
<name>A0A6P2QRD6_9BURK</name>
<dbReference type="Proteomes" id="UP000494162">
    <property type="component" value="Unassembled WGS sequence"/>
</dbReference>
<organism evidence="2 3">
    <name type="scientific">Burkholderia pseudomultivorans</name>
    <dbReference type="NCBI Taxonomy" id="1207504"/>
    <lineage>
        <taxon>Bacteria</taxon>
        <taxon>Pseudomonadati</taxon>
        <taxon>Pseudomonadota</taxon>
        <taxon>Betaproteobacteria</taxon>
        <taxon>Burkholderiales</taxon>
        <taxon>Burkholderiaceae</taxon>
        <taxon>Burkholderia</taxon>
        <taxon>Burkholderia cepacia complex</taxon>
    </lineage>
</organism>
<evidence type="ECO:0000313" key="3">
    <source>
        <dbReference type="Proteomes" id="UP000494162"/>
    </source>
</evidence>